<reference evidence="1" key="1">
    <citation type="submission" date="2021-01" db="EMBL/GenBank/DDBJ databases">
        <authorList>
            <consortium name="Genoscope - CEA"/>
            <person name="William W."/>
        </authorList>
    </citation>
    <scope>NUCLEOTIDE SEQUENCE</scope>
</reference>
<accession>A0A8S1R5P2</accession>
<gene>
    <name evidence="1" type="ORF">PSON_ATCC_30995.1.T1390086</name>
</gene>
<evidence type="ECO:0000313" key="1">
    <source>
        <dbReference type="EMBL" id="CAD8122574.1"/>
    </source>
</evidence>
<dbReference type="AlphaFoldDB" id="A0A8S1R5P2"/>
<dbReference type="EMBL" id="CAJJDN010000139">
    <property type="protein sequence ID" value="CAD8122574.1"/>
    <property type="molecule type" value="Genomic_DNA"/>
</dbReference>
<protein>
    <submittedName>
        <fullName evidence="1">Uncharacterized protein</fullName>
    </submittedName>
</protein>
<sequence>MQNGELKLLRIIKLNFRKDMRRLNKIEQDEQIYKNIEERWGNFDF</sequence>
<proteinExistence type="predicted"/>
<organism evidence="1 2">
    <name type="scientific">Paramecium sonneborni</name>
    <dbReference type="NCBI Taxonomy" id="65129"/>
    <lineage>
        <taxon>Eukaryota</taxon>
        <taxon>Sar</taxon>
        <taxon>Alveolata</taxon>
        <taxon>Ciliophora</taxon>
        <taxon>Intramacronucleata</taxon>
        <taxon>Oligohymenophorea</taxon>
        <taxon>Peniculida</taxon>
        <taxon>Parameciidae</taxon>
        <taxon>Paramecium</taxon>
    </lineage>
</organism>
<evidence type="ECO:0000313" key="2">
    <source>
        <dbReference type="Proteomes" id="UP000692954"/>
    </source>
</evidence>
<keyword evidence="2" id="KW-1185">Reference proteome</keyword>
<name>A0A8S1R5P2_9CILI</name>
<dbReference type="Proteomes" id="UP000692954">
    <property type="component" value="Unassembled WGS sequence"/>
</dbReference>
<comment type="caution">
    <text evidence="1">The sequence shown here is derived from an EMBL/GenBank/DDBJ whole genome shotgun (WGS) entry which is preliminary data.</text>
</comment>